<keyword evidence="1" id="KW-0812">Transmembrane</keyword>
<dbReference type="STRING" id="306541.SAMN05421668_109117"/>
<feature type="transmembrane region" description="Helical" evidence="1">
    <location>
        <begin position="296"/>
        <end position="313"/>
    </location>
</feature>
<accession>A0A1I6SKA1</accession>
<evidence type="ECO:0000313" key="4">
    <source>
        <dbReference type="Proteomes" id="UP000199139"/>
    </source>
</evidence>
<gene>
    <name evidence="2" type="ORF">HMI01_10250</name>
    <name evidence="3" type="ORF">SAMN05421668_109117</name>
</gene>
<evidence type="ECO:0000313" key="3">
    <source>
        <dbReference type="EMBL" id="SFS77376.1"/>
    </source>
</evidence>
<feature type="transmembrane region" description="Helical" evidence="1">
    <location>
        <begin position="361"/>
        <end position="379"/>
    </location>
</feature>
<keyword evidence="1" id="KW-0472">Membrane</keyword>
<feature type="transmembrane region" description="Helical" evidence="1">
    <location>
        <begin position="179"/>
        <end position="196"/>
    </location>
</feature>
<evidence type="ECO:0000256" key="1">
    <source>
        <dbReference type="SAM" id="Phobius"/>
    </source>
</evidence>
<name>A0A1I6SKA1_9BACI</name>
<dbReference type="AlphaFoldDB" id="A0A1I6SKA1"/>
<feature type="transmembrane region" description="Helical" evidence="1">
    <location>
        <begin position="426"/>
        <end position="442"/>
    </location>
</feature>
<proteinExistence type="predicted"/>
<organism evidence="3 4">
    <name type="scientific">Halolactibacillus miurensis</name>
    <dbReference type="NCBI Taxonomy" id="306541"/>
    <lineage>
        <taxon>Bacteria</taxon>
        <taxon>Bacillati</taxon>
        <taxon>Bacillota</taxon>
        <taxon>Bacilli</taxon>
        <taxon>Bacillales</taxon>
        <taxon>Bacillaceae</taxon>
        <taxon>Halolactibacillus</taxon>
    </lineage>
</organism>
<keyword evidence="1" id="KW-1133">Transmembrane helix</keyword>
<dbReference type="OrthoDB" id="2974063at2"/>
<dbReference type="Proteomes" id="UP000321773">
    <property type="component" value="Unassembled WGS sequence"/>
</dbReference>
<feature type="transmembrane region" description="Helical" evidence="1">
    <location>
        <begin position="385"/>
        <end position="405"/>
    </location>
</feature>
<feature type="transmembrane region" description="Helical" evidence="1">
    <location>
        <begin position="202"/>
        <end position="223"/>
    </location>
</feature>
<dbReference type="RefSeq" id="WP_062322685.1">
    <property type="nucleotide sequence ID" value="NZ_BJWJ01000008.1"/>
</dbReference>
<keyword evidence="5" id="KW-1185">Reference proteome</keyword>
<feature type="transmembrane region" description="Helical" evidence="1">
    <location>
        <begin position="27"/>
        <end position="49"/>
    </location>
</feature>
<reference evidence="3 4" key="1">
    <citation type="submission" date="2016-10" db="EMBL/GenBank/DDBJ databases">
        <authorList>
            <person name="de Groot N.N."/>
        </authorList>
    </citation>
    <scope>NUCLEOTIDE SEQUENCE [LARGE SCALE GENOMIC DNA]</scope>
    <source>
        <strain evidence="3 4">DSM 17074</strain>
    </source>
</reference>
<dbReference type="Proteomes" id="UP000199139">
    <property type="component" value="Unassembled WGS sequence"/>
</dbReference>
<evidence type="ECO:0000313" key="5">
    <source>
        <dbReference type="Proteomes" id="UP000321773"/>
    </source>
</evidence>
<sequence>MRKETIKQFSRIHWQRTKKRHHTNRDIITMVIDPVTAFYLIPFVIIGGLIIRDALMTYQPLLQTVSDTIFNRDILIFGLVVGQIGLFKKTPILPYSSSERLMEYVSHRRRDMFILLWLKRVAFYLGLDIFIASVLLLVFPLYSEQIVGLILVVIITQISLIIPRVYLSTMIGWRGFLERLLIQLAVLSTIVSLAVSTGEKRLGIIVFLILILFIAQVLGFTYIEEVNDLDYIMSVSDYMSYRTVLSKVFFSKTAVKDVPIKSHKWYEKRRYQKRLTKQTMWKLYARLIWQHLSENMTTIFQMVIQLVVIVALLSLQGPMFLRVGIVLVVLLFSRMYHVIFQAIFDRPLLKTLPLRQGPWSRYYGLFSTFSLIVWVLGLIGYSHLFYPEAFTTLESFTFLLITVILNREWLNRVIKKFSTKRPKETMVFRLCFIYMVGYGVTFVTYAPIVYGLASVITGLTILELISKRFRSEKHDTR</sequence>
<feature type="transmembrane region" description="Helical" evidence="1">
    <location>
        <begin position="117"/>
        <end position="139"/>
    </location>
</feature>
<dbReference type="EMBL" id="FPAI01000009">
    <property type="protein sequence ID" value="SFS77376.1"/>
    <property type="molecule type" value="Genomic_DNA"/>
</dbReference>
<dbReference type="EMBL" id="BJWJ01000008">
    <property type="protein sequence ID" value="GEM04037.1"/>
    <property type="molecule type" value="Genomic_DNA"/>
</dbReference>
<feature type="transmembrane region" description="Helical" evidence="1">
    <location>
        <begin position="69"/>
        <end position="87"/>
    </location>
</feature>
<feature type="transmembrane region" description="Helical" evidence="1">
    <location>
        <begin position="319"/>
        <end position="340"/>
    </location>
</feature>
<feature type="transmembrane region" description="Helical" evidence="1">
    <location>
        <begin position="145"/>
        <end position="167"/>
    </location>
</feature>
<evidence type="ECO:0000313" key="2">
    <source>
        <dbReference type="EMBL" id="GEM04037.1"/>
    </source>
</evidence>
<protein>
    <submittedName>
        <fullName evidence="3">Uncharacterized protein</fullName>
    </submittedName>
</protein>
<reference evidence="2 5" key="2">
    <citation type="submission" date="2019-07" db="EMBL/GenBank/DDBJ databases">
        <title>Whole genome shotgun sequence of Halolactibacillus miurensis NBRC 100873.</title>
        <authorList>
            <person name="Hosoyama A."/>
            <person name="Uohara A."/>
            <person name="Ohji S."/>
            <person name="Ichikawa N."/>
        </authorList>
    </citation>
    <scope>NUCLEOTIDE SEQUENCE [LARGE SCALE GENOMIC DNA]</scope>
    <source>
        <strain evidence="2 5">NBRC 100873</strain>
    </source>
</reference>